<reference evidence="1" key="1">
    <citation type="submission" date="2023-10" db="EMBL/GenBank/DDBJ databases">
        <title>Genome assembly of Pristionchus species.</title>
        <authorList>
            <person name="Yoshida K."/>
            <person name="Sommer R.J."/>
        </authorList>
    </citation>
    <scope>NUCLEOTIDE SEQUENCE</scope>
    <source>
        <strain evidence="1">RS5133</strain>
    </source>
</reference>
<gene>
    <name evidence="1" type="ORF">PFISCL1PPCAC_7165</name>
</gene>
<dbReference type="Proteomes" id="UP001432322">
    <property type="component" value="Unassembled WGS sequence"/>
</dbReference>
<organism evidence="1 2">
    <name type="scientific">Pristionchus fissidentatus</name>
    <dbReference type="NCBI Taxonomy" id="1538716"/>
    <lineage>
        <taxon>Eukaryota</taxon>
        <taxon>Metazoa</taxon>
        <taxon>Ecdysozoa</taxon>
        <taxon>Nematoda</taxon>
        <taxon>Chromadorea</taxon>
        <taxon>Rhabditida</taxon>
        <taxon>Rhabditina</taxon>
        <taxon>Diplogasteromorpha</taxon>
        <taxon>Diplogasteroidea</taxon>
        <taxon>Neodiplogasteridae</taxon>
        <taxon>Pristionchus</taxon>
    </lineage>
</organism>
<sequence>LNQYFPISSLSSDILQLLILCQLSPFFPKYLFWYSHSSFSSESLYFSQNIHPNVEQYTCLHYSHTLETL</sequence>
<feature type="non-terminal residue" evidence="1">
    <location>
        <position position="1"/>
    </location>
</feature>
<protein>
    <submittedName>
        <fullName evidence="1">Uncharacterized protein</fullName>
    </submittedName>
</protein>
<evidence type="ECO:0000313" key="1">
    <source>
        <dbReference type="EMBL" id="GMT15868.1"/>
    </source>
</evidence>
<proteinExistence type="predicted"/>
<dbReference type="AlphaFoldDB" id="A0AAV5VCC6"/>
<name>A0AAV5VCC6_9BILA</name>
<keyword evidence="2" id="KW-1185">Reference proteome</keyword>
<accession>A0AAV5VCC6</accession>
<evidence type="ECO:0000313" key="2">
    <source>
        <dbReference type="Proteomes" id="UP001432322"/>
    </source>
</evidence>
<comment type="caution">
    <text evidence="1">The sequence shown here is derived from an EMBL/GenBank/DDBJ whole genome shotgun (WGS) entry which is preliminary data.</text>
</comment>
<dbReference type="EMBL" id="BTSY01000002">
    <property type="protein sequence ID" value="GMT15868.1"/>
    <property type="molecule type" value="Genomic_DNA"/>
</dbReference>